<dbReference type="Proteomes" id="UP000753908">
    <property type="component" value="Unassembled WGS sequence"/>
</dbReference>
<dbReference type="GO" id="GO:0044550">
    <property type="term" value="P:secondary metabolite biosynthetic process"/>
    <property type="evidence" value="ECO:0007669"/>
    <property type="project" value="UniProtKB-ARBA"/>
</dbReference>
<reference evidence="8" key="1">
    <citation type="submission" date="2021-05" db="EMBL/GenBank/DDBJ databases">
        <authorList>
            <person name="Pietrasiak N."/>
            <person name="Ward R."/>
            <person name="Stajich J.E."/>
            <person name="Kurbessoian T."/>
        </authorList>
    </citation>
    <scope>NUCLEOTIDE SEQUENCE</scope>
    <source>
        <strain evidence="8">CPER-KK1</strain>
    </source>
</reference>
<dbReference type="FunFam" id="3.30.300.30:FF:000010">
    <property type="entry name" value="Enterobactin synthetase component F"/>
    <property type="match status" value="1"/>
</dbReference>
<dbReference type="GO" id="GO:0016874">
    <property type="term" value="F:ligase activity"/>
    <property type="evidence" value="ECO:0007669"/>
    <property type="project" value="UniProtKB-KW"/>
</dbReference>
<dbReference type="PROSITE" id="PS00455">
    <property type="entry name" value="AMP_BINDING"/>
    <property type="match status" value="1"/>
</dbReference>
<keyword evidence="6" id="KW-0436">Ligase</keyword>
<dbReference type="Gene3D" id="3.30.300.30">
    <property type="match status" value="1"/>
</dbReference>
<dbReference type="InterPro" id="IPR057737">
    <property type="entry name" value="Condensation_MtbB-like"/>
</dbReference>
<evidence type="ECO:0000256" key="3">
    <source>
        <dbReference type="ARBA" id="ARBA00006432"/>
    </source>
</evidence>
<dbReference type="InterPro" id="IPR020806">
    <property type="entry name" value="PKS_PP-bd"/>
</dbReference>
<dbReference type="SMART" id="SM00823">
    <property type="entry name" value="PKS_PP"/>
    <property type="match status" value="1"/>
</dbReference>
<comment type="pathway">
    <text evidence="2">Siderophore biosynthesis.</text>
</comment>
<dbReference type="InterPro" id="IPR001242">
    <property type="entry name" value="Condensation_dom"/>
</dbReference>
<dbReference type="PANTHER" id="PTHR45527:SF10">
    <property type="entry name" value="PYOCHELIN SYNTHASE PCHF"/>
    <property type="match status" value="1"/>
</dbReference>
<dbReference type="InterPro" id="IPR044894">
    <property type="entry name" value="TubC_N_sf"/>
</dbReference>
<dbReference type="Gene3D" id="3.40.50.980">
    <property type="match status" value="2"/>
</dbReference>
<dbReference type="GO" id="GO:0031177">
    <property type="term" value="F:phosphopantetheine binding"/>
    <property type="evidence" value="ECO:0007669"/>
    <property type="project" value="InterPro"/>
</dbReference>
<dbReference type="InterPro" id="IPR045851">
    <property type="entry name" value="AMP-bd_C_sf"/>
</dbReference>
<dbReference type="FunFam" id="3.40.50.12780:FF:000012">
    <property type="entry name" value="Non-ribosomal peptide synthetase"/>
    <property type="match status" value="1"/>
</dbReference>
<accession>A0A951PHL1</accession>
<dbReference type="Pfam" id="PF00501">
    <property type="entry name" value="AMP-binding"/>
    <property type="match status" value="1"/>
</dbReference>
<dbReference type="InterPro" id="IPR036736">
    <property type="entry name" value="ACP-like_sf"/>
</dbReference>
<comment type="similarity">
    <text evidence="3">Belongs to the ATP-dependent AMP-binding enzyme family.</text>
</comment>
<evidence type="ECO:0000313" key="8">
    <source>
        <dbReference type="EMBL" id="MBW4543129.1"/>
    </source>
</evidence>
<dbReference type="PRINTS" id="PR00154">
    <property type="entry name" value="AMPBINDING"/>
</dbReference>
<dbReference type="Gene3D" id="1.10.1200.10">
    <property type="entry name" value="ACP-like"/>
    <property type="match status" value="1"/>
</dbReference>
<name>A0A951PHL1_9CYAN</name>
<feature type="domain" description="Carrier" evidence="7">
    <location>
        <begin position="1063"/>
        <end position="1139"/>
    </location>
</feature>
<dbReference type="InterPro" id="IPR010071">
    <property type="entry name" value="AA_adenyl_dom"/>
</dbReference>
<dbReference type="InterPro" id="IPR020845">
    <property type="entry name" value="AMP-binding_CS"/>
</dbReference>
<gene>
    <name evidence="8" type="ORF">KME25_01580</name>
</gene>
<protein>
    <submittedName>
        <fullName evidence="8">Amino acid adenylation domain-containing protein</fullName>
    </submittedName>
</protein>
<evidence type="ECO:0000256" key="4">
    <source>
        <dbReference type="ARBA" id="ARBA00022450"/>
    </source>
</evidence>
<comment type="cofactor">
    <cofactor evidence="1">
        <name>pantetheine 4'-phosphate</name>
        <dbReference type="ChEBI" id="CHEBI:47942"/>
    </cofactor>
</comment>
<dbReference type="Gene3D" id="3.30.559.10">
    <property type="entry name" value="Chloramphenicol acetyltransferase-like domain"/>
    <property type="match status" value="1"/>
</dbReference>
<dbReference type="PANTHER" id="PTHR45527">
    <property type="entry name" value="NONRIBOSOMAL PEPTIDE SYNTHETASE"/>
    <property type="match status" value="1"/>
</dbReference>
<evidence type="ECO:0000256" key="1">
    <source>
        <dbReference type="ARBA" id="ARBA00001957"/>
    </source>
</evidence>
<dbReference type="SUPFAM" id="SSF56801">
    <property type="entry name" value="Acetyl-CoA synthetase-like"/>
    <property type="match status" value="1"/>
</dbReference>
<dbReference type="Gene3D" id="1.10.10.1830">
    <property type="entry name" value="Non-ribosomal peptide synthase, adenylation domain"/>
    <property type="match status" value="1"/>
</dbReference>
<evidence type="ECO:0000256" key="6">
    <source>
        <dbReference type="ARBA" id="ARBA00022598"/>
    </source>
</evidence>
<dbReference type="Pfam" id="PF00668">
    <property type="entry name" value="Condensation"/>
    <property type="match status" value="1"/>
</dbReference>
<dbReference type="InterPro" id="IPR009081">
    <property type="entry name" value="PP-bd_ACP"/>
</dbReference>
<dbReference type="EMBL" id="JAHHIF010000002">
    <property type="protein sequence ID" value="MBW4543129.1"/>
    <property type="molecule type" value="Genomic_DNA"/>
</dbReference>
<dbReference type="FunFam" id="3.40.50.980:FF:000001">
    <property type="entry name" value="Non-ribosomal peptide synthetase"/>
    <property type="match status" value="1"/>
</dbReference>
<evidence type="ECO:0000259" key="7">
    <source>
        <dbReference type="PROSITE" id="PS50075"/>
    </source>
</evidence>
<dbReference type="SUPFAM" id="SSF52777">
    <property type="entry name" value="CoA-dependent acyltransferases"/>
    <property type="match status" value="2"/>
</dbReference>
<dbReference type="GO" id="GO:0043041">
    <property type="term" value="P:amino acid activation for nonribosomal peptide biosynthetic process"/>
    <property type="evidence" value="ECO:0007669"/>
    <property type="project" value="TreeGrafter"/>
</dbReference>
<dbReference type="AlphaFoldDB" id="A0A951PHL1"/>
<reference evidence="8" key="2">
    <citation type="journal article" date="2022" name="Microbiol. Resour. Announc.">
        <title>Metagenome Sequencing to Explore Phylogenomics of Terrestrial Cyanobacteria.</title>
        <authorList>
            <person name="Ward R.D."/>
            <person name="Stajich J.E."/>
            <person name="Johansen J.R."/>
            <person name="Huntemann M."/>
            <person name="Clum A."/>
            <person name="Foster B."/>
            <person name="Foster B."/>
            <person name="Roux S."/>
            <person name="Palaniappan K."/>
            <person name="Varghese N."/>
            <person name="Mukherjee S."/>
            <person name="Reddy T.B.K."/>
            <person name="Daum C."/>
            <person name="Copeland A."/>
            <person name="Chen I.A."/>
            <person name="Ivanova N.N."/>
            <person name="Kyrpides N.C."/>
            <person name="Shapiro N."/>
            <person name="Eloe-Fadrosh E.A."/>
            <person name="Pietrasiak N."/>
        </authorList>
    </citation>
    <scope>NUCLEOTIDE SEQUENCE</scope>
    <source>
        <strain evidence="8">CPER-KK1</strain>
    </source>
</reference>
<dbReference type="InterPro" id="IPR023213">
    <property type="entry name" value="CAT-like_dom_sf"/>
</dbReference>
<dbReference type="GO" id="GO:0008610">
    <property type="term" value="P:lipid biosynthetic process"/>
    <property type="evidence" value="ECO:0007669"/>
    <property type="project" value="UniProtKB-ARBA"/>
</dbReference>
<dbReference type="Pfam" id="PF13193">
    <property type="entry name" value="AMP-binding_C"/>
    <property type="match status" value="1"/>
</dbReference>
<proteinExistence type="inferred from homology"/>
<dbReference type="InterPro" id="IPR020459">
    <property type="entry name" value="AMP-binding"/>
</dbReference>
<dbReference type="GO" id="GO:0005737">
    <property type="term" value="C:cytoplasm"/>
    <property type="evidence" value="ECO:0007669"/>
    <property type="project" value="TreeGrafter"/>
</dbReference>
<dbReference type="FunFam" id="3.30.559.30:FF:000006">
    <property type="entry name" value="Yersiniabactin polyketide/non-ribosomal peptide synthetase"/>
    <property type="match status" value="1"/>
</dbReference>
<dbReference type="InterPro" id="IPR041464">
    <property type="entry name" value="TubC_N"/>
</dbReference>
<dbReference type="Pfam" id="PF18563">
    <property type="entry name" value="TubC_N"/>
    <property type="match status" value="1"/>
</dbReference>
<dbReference type="PROSITE" id="PS50075">
    <property type="entry name" value="CARRIER"/>
    <property type="match status" value="1"/>
</dbReference>
<dbReference type="InterPro" id="IPR025110">
    <property type="entry name" value="AMP-bd_C"/>
</dbReference>
<dbReference type="Gene3D" id="3.30.559.30">
    <property type="entry name" value="Nonribosomal peptide synthetase, condensation domain"/>
    <property type="match status" value="1"/>
</dbReference>
<comment type="caution">
    <text evidence="8">The sequence shown here is derived from an EMBL/GenBank/DDBJ whole genome shotgun (WGS) entry which is preliminary data.</text>
</comment>
<dbReference type="FunFam" id="1.10.1200.10:FF:000005">
    <property type="entry name" value="Nonribosomal peptide synthetase 1"/>
    <property type="match status" value="1"/>
</dbReference>
<dbReference type="InterPro" id="IPR000873">
    <property type="entry name" value="AMP-dep_synth/lig_dom"/>
</dbReference>
<dbReference type="SUPFAM" id="SSF47336">
    <property type="entry name" value="ACP-like"/>
    <property type="match status" value="1"/>
</dbReference>
<dbReference type="FunFam" id="3.30.559.10:FF:000023">
    <property type="entry name" value="Non-ribosomal peptide synthetase"/>
    <property type="match status" value="1"/>
</dbReference>
<evidence type="ECO:0000256" key="2">
    <source>
        <dbReference type="ARBA" id="ARBA00004924"/>
    </source>
</evidence>
<dbReference type="Gene3D" id="2.30.38.10">
    <property type="entry name" value="Luciferase, Domain 3"/>
    <property type="match status" value="1"/>
</dbReference>
<dbReference type="CDD" id="cd12114">
    <property type="entry name" value="A_NRPS_TlmIV_like"/>
    <property type="match status" value="1"/>
</dbReference>
<dbReference type="CDD" id="cd19535">
    <property type="entry name" value="Cyc_NRPS"/>
    <property type="match status" value="1"/>
</dbReference>
<organism evidence="8 9">
    <name type="scientific">Symplocastrum torsivum CPER-KK1</name>
    <dbReference type="NCBI Taxonomy" id="450513"/>
    <lineage>
        <taxon>Bacteria</taxon>
        <taxon>Bacillati</taxon>
        <taxon>Cyanobacteriota</taxon>
        <taxon>Cyanophyceae</taxon>
        <taxon>Oscillatoriophycideae</taxon>
        <taxon>Oscillatoriales</taxon>
        <taxon>Microcoleaceae</taxon>
        <taxon>Symplocastrum</taxon>
    </lineage>
</organism>
<dbReference type="Pfam" id="PF00550">
    <property type="entry name" value="PP-binding"/>
    <property type="match status" value="1"/>
</dbReference>
<keyword evidence="5" id="KW-0597">Phosphoprotein</keyword>
<sequence length="1173" mass="132309">MNQTIEEFLSYLSNLDIKLWVDGDRLHCSAPKGVLTATLQAQLAERKPEILTFLDQYNFDRLSARYQPLPTLTPNLAERYESFPLNEMQQAYWIGRNSFFEGGNVAIHVYTEIESTDLDLERFNLAWQKLVERHDMLRALVYSDGQQQVLERVPPYQIQLLDLRGQDSDTMTSKLEVIRDRLSHQILPIDQFPLFEICATQLDDHHFRLHISVDGLCVDGWSAQVLLQDLVKFYQNPDVTLPSLELSFRDYVLAEIAFQDSPTFQRSLDYWQKRLPTLPPAPDLPLAKAPGSLTQPQFKCWDTQLEPEVWQPLKLRAAKAGLTPTGILLAAYAEVLTLWSKSPRFTINVPRFNRLPLHPQVNDIIGEFASFTLLEVDNSGQEPFEVRARHLQEQLWKDLEHQYVSGVRVLRELSKVQGRTSGAIAPVVFTTTPQSVGSHLDSSRASLFKELGEVVYTISQTPQVWLDCQYMEAEDSLFLNWDGVEDLFPAGLVDDMFDAFCCLLRRLATEEEAWQKTRRQLIPPKQLEHQAAINDTAVPMPEKLIHTLFAAQVSQQPQQAAVITPNRTLSYEELYRRSNQVGHRLRQLGALPNTLVAIVMEKGWEQIVGVMGVLASGAAYLPIDPGLPKERLWYLLENGEVKLVLTQSCLRDSEALLRSADRLEFPEGIQCLCLDNEELAGESDQPLEPVQNPDDLAYVIYTSGSTGLPKGVMVAHQSVVNLALHTNESFKVSASDRVLALTALNHDLSVYDIFGLLTAGGTLVIPDASAQRDPAHWLELMQKERVTVWNSVPPMMEMLLNYAASRSDVQLPDLRLTFLGGDWLSVTLPNRLKALATNVRLVSIGGPTETTVWNIWYPVEAVNPDWRSIPYGHPIANTKYYIFNEALEDCPVWVPGELYCAGMGLAKGYWRNEEKTRANFINHPVTGERLYKTGDLGRYLPDGTIEFLGRADFQLKIRGYRIEPGEIEAALVQHPTVEASVVKVVGEQRGQERLVAYLVLEQEQVPALDELRSFLREKLPEYMIPSAFVWLDALPLSPNGKVDRQALPEPDTIIAKPEKSFVPPHTSLEKVMAGIWAEVLDVEQIGIHDNFFLDLGGNSLLATQVMAHVRETLQIELPLRHFFESPTVAEQVAVILQDSAQRAKVEAIAQLVLSLAELSDDEVDKMLAEKTLS</sequence>
<keyword evidence="4" id="KW-0596">Phosphopantetheine</keyword>
<evidence type="ECO:0000256" key="5">
    <source>
        <dbReference type="ARBA" id="ARBA00022553"/>
    </source>
</evidence>
<dbReference type="NCBIfam" id="TIGR01733">
    <property type="entry name" value="AA-adenyl-dom"/>
    <property type="match status" value="1"/>
</dbReference>
<evidence type="ECO:0000313" key="9">
    <source>
        <dbReference type="Proteomes" id="UP000753908"/>
    </source>
</evidence>